<sequence>MGHNNIWYSHPRRFGPGSRY</sequence>
<dbReference type="InterPro" id="IPR043140">
    <property type="entry name" value="Ribosomal_uS14_sf"/>
</dbReference>
<accession>A0A3S3NI10</accession>
<evidence type="ECO:0000313" key="1">
    <source>
        <dbReference type="EMBL" id="RWS03072.1"/>
    </source>
</evidence>
<organism evidence="1 2">
    <name type="scientific">Dinothrombium tinctorium</name>
    <dbReference type="NCBI Taxonomy" id="1965070"/>
    <lineage>
        <taxon>Eukaryota</taxon>
        <taxon>Metazoa</taxon>
        <taxon>Ecdysozoa</taxon>
        <taxon>Arthropoda</taxon>
        <taxon>Chelicerata</taxon>
        <taxon>Arachnida</taxon>
        <taxon>Acari</taxon>
        <taxon>Acariformes</taxon>
        <taxon>Trombidiformes</taxon>
        <taxon>Prostigmata</taxon>
        <taxon>Anystina</taxon>
        <taxon>Parasitengona</taxon>
        <taxon>Trombidioidea</taxon>
        <taxon>Trombidiidae</taxon>
        <taxon>Dinothrombium</taxon>
    </lineage>
</organism>
<comment type="caution">
    <text evidence="1">The sequence shown here is derived from an EMBL/GenBank/DDBJ whole genome shotgun (WGS) entry which is preliminary data.</text>
</comment>
<protein>
    <submittedName>
        <fullName evidence="1">Uncharacterized protein</fullName>
    </submittedName>
</protein>
<name>A0A3S3NI10_9ACAR</name>
<dbReference type="Proteomes" id="UP000285301">
    <property type="component" value="Unassembled WGS sequence"/>
</dbReference>
<evidence type="ECO:0000313" key="2">
    <source>
        <dbReference type="Proteomes" id="UP000285301"/>
    </source>
</evidence>
<reference evidence="1 2" key="1">
    <citation type="journal article" date="2018" name="Gigascience">
        <title>Genomes of trombidid mites reveal novel predicted allergens and laterally-transferred genes associated with secondary metabolism.</title>
        <authorList>
            <person name="Dong X."/>
            <person name="Chaisiri K."/>
            <person name="Xia D."/>
            <person name="Armstrong S.D."/>
            <person name="Fang Y."/>
            <person name="Donnelly M.J."/>
            <person name="Kadowaki T."/>
            <person name="McGarry J.W."/>
            <person name="Darby A.C."/>
            <person name="Makepeace B.L."/>
        </authorList>
    </citation>
    <scope>NUCLEOTIDE SEQUENCE [LARGE SCALE GENOMIC DNA]</scope>
    <source>
        <strain evidence="1">UoL-WK</strain>
    </source>
</reference>
<gene>
    <name evidence="1" type="ORF">B4U79_00389</name>
</gene>
<dbReference type="AlphaFoldDB" id="A0A3S3NI10"/>
<proteinExistence type="predicted"/>
<dbReference type="Gene3D" id="4.10.830.10">
    <property type="entry name" value="30s Ribosomal Protein S14, Chain N"/>
    <property type="match status" value="1"/>
</dbReference>
<dbReference type="EMBL" id="NCKU01006895">
    <property type="protein sequence ID" value="RWS03072.1"/>
    <property type="molecule type" value="Genomic_DNA"/>
</dbReference>
<feature type="non-terminal residue" evidence="1">
    <location>
        <position position="20"/>
    </location>
</feature>
<keyword evidence="2" id="KW-1185">Reference proteome</keyword>